<dbReference type="FunFam" id="3.40.50.720:FF:000203">
    <property type="entry name" value="D-3-phosphoglycerate dehydrogenase (SerA)"/>
    <property type="match status" value="1"/>
</dbReference>
<name>A0A7W8CTN7_9BACL</name>
<evidence type="ECO:0000313" key="7">
    <source>
        <dbReference type="EMBL" id="MBB5179795.1"/>
    </source>
</evidence>
<dbReference type="GO" id="GO:0051287">
    <property type="term" value="F:NAD binding"/>
    <property type="evidence" value="ECO:0007669"/>
    <property type="project" value="InterPro"/>
</dbReference>
<dbReference type="InterPro" id="IPR029753">
    <property type="entry name" value="D-isomer_DH_CS"/>
</dbReference>
<dbReference type="PANTHER" id="PTHR42789">
    <property type="entry name" value="D-ISOMER SPECIFIC 2-HYDROXYACID DEHYDROGENASE FAMILY PROTEIN (AFU_ORTHOLOGUE AFUA_6G10090)"/>
    <property type="match status" value="1"/>
</dbReference>
<dbReference type="OrthoDB" id="9805416at2"/>
<dbReference type="EC" id="1.1.1.95" evidence="7"/>
<organism evidence="7 8">
    <name type="scientific">Planococcus koreensis</name>
    <dbReference type="NCBI Taxonomy" id="112331"/>
    <lineage>
        <taxon>Bacteria</taxon>
        <taxon>Bacillati</taxon>
        <taxon>Bacillota</taxon>
        <taxon>Bacilli</taxon>
        <taxon>Bacillales</taxon>
        <taxon>Caryophanaceae</taxon>
        <taxon>Planococcus</taxon>
    </lineage>
</organism>
<comment type="caution">
    <text evidence="7">The sequence shown here is derived from an EMBL/GenBank/DDBJ whole genome shotgun (WGS) entry which is preliminary data.</text>
</comment>
<proteinExistence type="inferred from homology"/>
<dbReference type="RefSeq" id="WP_135503154.1">
    <property type="nucleotide sequence ID" value="NZ_JACHHE010000003.1"/>
</dbReference>
<keyword evidence="3" id="KW-0520">NAD</keyword>
<dbReference type="Gene3D" id="3.40.50.720">
    <property type="entry name" value="NAD(P)-binding Rossmann-like Domain"/>
    <property type="match status" value="2"/>
</dbReference>
<evidence type="ECO:0000259" key="5">
    <source>
        <dbReference type="Pfam" id="PF00389"/>
    </source>
</evidence>
<dbReference type="CDD" id="cd12172">
    <property type="entry name" value="PGDH_like_2"/>
    <property type="match status" value="1"/>
</dbReference>
<feature type="domain" description="D-isomer specific 2-hydroxyacid dehydrogenase NAD-binding" evidence="6">
    <location>
        <begin position="111"/>
        <end position="282"/>
    </location>
</feature>
<gene>
    <name evidence="7" type="ORF">HNQ44_001219</name>
</gene>
<dbReference type="Proteomes" id="UP000525923">
    <property type="component" value="Unassembled WGS sequence"/>
</dbReference>
<dbReference type="SUPFAM" id="SSF52283">
    <property type="entry name" value="Formate/glycerate dehydrogenase catalytic domain-like"/>
    <property type="match status" value="1"/>
</dbReference>
<dbReference type="PROSITE" id="PS00671">
    <property type="entry name" value="D_2_HYDROXYACID_DH_3"/>
    <property type="match status" value="1"/>
</dbReference>
<sequence length="314" mass="33905">MNIVLLLKEAFYEADKNLIPELETIGEVKVLHTDNGIGKEQLKAEVKDADIILVNIVKLDKEVLDAAPNLKCIIKYGAGIDNIDVDYAKQKGIRVTSAPGVNAPAVADHAFGLMLSAARKIPKKDSEVKSGVWQTEMGFEVSGKTLGIIGFGAIGKELAKRATGFSMKTLVYGNHKDYVLAEQLNAHFVDKDVLFSEADFIVVATSLTAKNRHLVNAETLSQMKPTAFLVNISRGQLVDEKALAESLQKGEIAGAALDVFEQEPPVSGLPKLENVVATPHIGGATYEAVARISKLSVSNIRKLQKGDALDFEIK</sequence>
<dbReference type="Pfam" id="PF00389">
    <property type="entry name" value="2-Hacid_dh"/>
    <property type="match status" value="1"/>
</dbReference>
<evidence type="ECO:0000259" key="6">
    <source>
        <dbReference type="Pfam" id="PF02826"/>
    </source>
</evidence>
<comment type="similarity">
    <text evidence="1 4">Belongs to the D-isomer specific 2-hydroxyacid dehydrogenase family.</text>
</comment>
<dbReference type="GO" id="GO:0004617">
    <property type="term" value="F:phosphoglycerate dehydrogenase activity"/>
    <property type="evidence" value="ECO:0007669"/>
    <property type="project" value="UniProtKB-EC"/>
</dbReference>
<evidence type="ECO:0000256" key="2">
    <source>
        <dbReference type="ARBA" id="ARBA00023002"/>
    </source>
</evidence>
<evidence type="ECO:0000256" key="4">
    <source>
        <dbReference type="RuleBase" id="RU003719"/>
    </source>
</evidence>
<dbReference type="PANTHER" id="PTHR42789:SF1">
    <property type="entry name" value="D-ISOMER SPECIFIC 2-HYDROXYACID DEHYDROGENASE FAMILY PROTEIN (AFU_ORTHOLOGUE AFUA_6G10090)"/>
    <property type="match status" value="1"/>
</dbReference>
<accession>A0A7W8CTN7</accession>
<protein>
    <submittedName>
        <fullName evidence="7">D-3-phosphoglycerate dehydrogenase</fullName>
        <ecNumber evidence="7">1.1.1.95</ecNumber>
    </submittedName>
</protein>
<dbReference type="AlphaFoldDB" id="A0A7W8CTN7"/>
<evidence type="ECO:0000313" key="8">
    <source>
        <dbReference type="Proteomes" id="UP000525923"/>
    </source>
</evidence>
<dbReference type="InterPro" id="IPR036291">
    <property type="entry name" value="NAD(P)-bd_dom_sf"/>
</dbReference>
<dbReference type="Pfam" id="PF02826">
    <property type="entry name" value="2-Hacid_dh_C"/>
    <property type="match status" value="1"/>
</dbReference>
<dbReference type="InterPro" id="IPR006140">
    <property type="entry name" value="D-isomer_DH_NAD-bd"/>
</dbReference>
<dbReference type="SUPFAM" id="SSF51735">
    <property type="entry name" value="NAD(P)-binding Rossmann-fold domains"/>
    <property type="match status" value="1"/>
</dbReference>
<feature type="domain" description="D-isomer specific 2-hydroxyacid dehydrogenase catalytic" evidence="5">
    <location>
        <begin position="15"/>
        <end position="311"/>
    </location>
</feature>
<keyword evidence="8" id="KW-1185">Reference proteome</keyword>
<reference evidence="7 8" key="1">
    <citation type="submission" date="2020-08" db="EMBL/GenBank/DDBJ databases">
        <title>Genomic Encyclopedia of Type Strains, Phase IV (KMG-IV): sequencing the most valuable type-strain genomes for metagenomic binning, comparative biology and taxonomic classification.</title>
        <authorList>
            <person name="Goeker M."/>
        </authorList>
    </citation>
    <scope>NUCLEOTIDE SEQUENCE [LARGE SCALE GENOMIC DNA]</scope>
    <source>
        <strain evidence="7 8">DSM 15895</strain>
    </source>
</reference>
<dbReference type="EMBL" id="JACHHE010000003">
    <property type="protein sequence ID" value="MBB5179795.1"/>
    <property type="molecule type" value="Genomic_DNA"/>
</dbReference>
<dbReference type="InterPro" id="IPR006139">
    <property type="entry name" value="D-isomer_2_OHA_DH_cat_dom"/>
</dbReference>
<dbReference type="InterPro" id="IPR050857">
    <property type="entry name" value="D-2-hydroxyacid_DH"/>
</dbReference>
<evidence type="ECO:0000256" key="1">
    <source>
        <dbReference type="ARBA" id="ARBA00005854"/>
    </source>
</evidence>
<keyword evidence="2 4" id="KW-0560">Oxidoreductase</keyword>
<evidence type="ECO:0000256" key="3">
    <source>
        <dbReference type="ARBA" id="ARBA00023027"/>
    </source>
</evidence>